<evidence type="ECO:0000313" key="3">
    <source>
        <dbReference type="Proteomes" id="UP000037696"/>
    </source>
</evidence>
<dbReference type="InterPro" id="IPR036259">
    <property type="entry name" value="MFS_trans_sf"/>
</dbReference>
<dbReference type="SUPFAM" id="SSF103473">
    <property type="entry name" value="MFS general substrate transporter"/>
    <property type="match status" value="1"/>
</dbReference>
<gene>
    <name evidence="2" type="ORF">ACN38_g6467</name>
</gene>
<dbReference type="EMBL" id="LHQQ01000101">
    <property type="protein sequence ID" value="KOS42633.1"/>
    <property type="molecule type" value="Genomic_DNA"/>
</dbReference>
<keyword evidence="1" id="KW-0812">Transmembrane</keyword>
<dbReference type="Proteomes" id="UP000037696">
    <property type="component" value="Unassembled WGS sequence"/>
</dbReference>
<evidence type="ECO:0000313" key="2">
    <source>
        <dbReference type="EMBL" id="KOS42633.1"/>
    </source>
</evidence>
<dbReference type="Gene3D" id="1.20.1250.20">
    <property type="entry name" value="MFS general substrate transporter like domains"/>
    <property type="match status" value="1"/>
</dbReference>
<reference evidence="2 3" key="1">
    <citation type="submission" date="2015-08" db="EMBL/GenBank/DDBJ databases">
        <title>Genome sequencing of Penicillium nordicum.</title>
        <authorList>
            <person name="Nguyen H.D."/>
            <person name="Seifert K.A."/>
        </authorList>
    </citation>
    <scope>NUCLEOTIDE SEQUENCE [LARGE SCALE GENOMIC DNA]</scope>
    <source>
        <strain evidence="2 3">DAOMC 185683</strain>
    </source>
</reference>
<keyword evidence="3" id="KW-1185">Reference proteome</keyword>
<proteinExistence type="predicted"/>
<accession>A0A0M9WF91</accession>
<name>A0A0M9WF91_9EURO</name>
<feature type="transmembrane region" description="Helical" evidence="1">
    <location>
        <begin position="33"/>
        <end position="51"/>
    </location>
</feature>
<sequence>MPLRQHSTTAPSPPKDPGVFSFHVTQDTLGVDLIFLPGAAAAVFQPFFGFLSDRFGRRVITFALPFYRPESNLSWFC</sequence>
<organism evidence="2 3">
    <name type="scientific">Penicillium nordicum</name>
    <dbReference type="NCBI Taxonomy" id="229535"/>
    <lineage>
        <taxon>Eukaryota</taxon>
        <taxon>Fungi</taxon>
        <taxon>Dikarya</taxon>
        <taxon>Ascomycota</taxon>
        <taxon>Pezizomycotina</taxon>
        <taxon>Eurotiomycetes</taxon>
        <taxon>Eurotiomycetidae</taxon>
        <taxon>Eurotiales</taxon>
        <taxon>Aspergillaceae</taxon>
        <taxon>Penicillium</taxon>
    </lineage>
</organism>
<protein>
    <submittedName>
        <fullName evidence="2">Uncharacterized protein</fullName>
    </submittedName>
</protein>
<keyword evidence="1" id="KW-1133">Transmembrane helix</keyword>
<keyword evidence="1" id="KW-0472">Membrane</keyword>
<comment type="caution">
    <text evidence="2">The sequence shown here is derived from an EMBL/GenBank/DDBJ whole genome shotgun (WGS) entry which is preliminary data.</text>
</comment>
<evidence type="ECO:0000256" key="1">
    <source>
        <dbReference type="SAM" id="Phobius"/>
    </source>
</evidence>
<dbReference type="AlphaFoldDB" id="A0A0M9WF91"/>